<dbReference type="Proteomes" id="UP000254507">
    <property type="component" value="Unassembled WGS sequence"/>
</dbReference>
<proteinExistence type="predicted"/>
<name>A0A263H9B3_9PAST</name>
<dbReference type="PROSITE" id="PS51257">
    <property type="entry name" value="PROKAR_LIPOPROTEIN"/>
    <property type="match status" value="1"/>
</dbReference>
<dbReference type="Proteomes" id="UP000215738">
    <property type="component" value="Unassembled WGS sequence"/>
</dbReference>
<reference evidence="2 4" key="2">
    <citation type="submission" date="2018-06" db="EMBL/GenBank/DDBJ databases">
        <authorList>
            <consortium name="Pathogen Informatics"/>
            <person name="Doyle S."/>
        </authorList>
    </citation>
    <scope>NUCLEOTIDE SEQUENCE [LARGE SCALE GENOMIC DNA]</scope>
    <source>
        <strain evidence="2 4">NCTC10851</strain>
    </source>
</reference>
<dbReference type="OrthoDB" id="5687929at2"/>
<dbReference type="AlphaFoldDB" id="A0A263H9B3"/>
<evidence type="ECO:0000313" key="3">
    <source>
        <dbReference type="Proteomes" id="UP000215738"/>
    </source>
</evidence>
<evidence type="ECO:0000313" key="2">
    <source>
        <dbReference type="EMBL" id="SUU37212.1"/>
    </source>
</evidence>
<evidence type="ECO:0000313" key="1">
    <source>
        <dbReference type="EMBL" id="OZN24030.1"/>
    </source>
</evidence>
<gene>
    <name evidence="1" type="ORF">CFY87_11325</name>
    <name evidence="2" type="ORF">NCTC10851_01485</name>
</gene>
<evidence type="ECO:0000313" key="4">
    <source>
        <dbReference type="Proteomes" id="UP000254507"/>
    </source>
</evidence>
<accession>A0A263H9B3</accession>
<dbReference type="InParanoid" id="A0A263H9B3"/>
<keyword evidence="3" id="KW-1185">Reference proteome</keyword>
<reference evidence="1 3" key="1">
    <citation type="submission" date="2017-07" db="EMBL/GenBank/DDBJ databases">
        <title>Virulence factors identified in Actinobacillus seminis.</title>
        <authorList>
            <person name="Negrete-Abascal E."/>
            <person name="Vaca-Pacheco S."/>
            <person name="Montes-Garcia F."/>
            <person name="Leyto-Gil A.M."/>
            <person name="Fragoso-Garcia E."/>
            <person name="Carvente-Garcia R."/>
            <person name="Perez-Agueros S."/>
            <person name="Castelan-Sanchez H.G."/>
            <person name="Garcia-Molina A."/>
            <person name="Villamar T.E."/>
            <person name="Vazquez-Cruz C."/>
        </authorList>
    </citation>
    <scope>NUCLEOTIDE SEQUENCE [LARGE SCALE GENOMIC DNA]</scope>
    <source>
        <strain evidence="1 3">ATCC 15768</strain>
    </source>
</reference>
<organism evidence="2 4">
    <name type="scientific">Actinobacillus seminis</name>
    <dbReference type="NCBI Taxonomy" id="722"/>
    <lineage>
        <taxon>Bacteria</taxon>
        <taxon>Pseudomonadati</taxon>
        <taxon>Pseudomonadota</taxon>
        <taxon>Gammaproteobacteria</taxon>
        <taxon>Pasteurellales</taxon>
        <taxon>Pasteurellaceae</taxon>
        <taxon>Actinobacillus</taxon>
    </lineage>
</organism>
<dbReference type="EMBL" id="UFSB01000001">
    <property type="protein sequence ID" value="SUU37212.1"/>
    <property type="molecule type" value="Genomic_DNA"/>
</dbReference>
<dbReference type="RefSeq" id="WP_094947988.1">
    <property type="nucleotide sequence ID" value="NZ_NLFK01000020.1"/>
</dbReference>
<protein>
    <recommendedName>
        <fullName evidence="5">Lipoprotein</fullName>
    </recommendedName>
</protein>
<dbReference type="EMBL" id="NLFK01000020">
    <property type="protein sequence ID" value="OZN24030.1"/>
    <property type="molecule type" value="Genomic_DNA"/>
</dbReference>
<sequence length="76" mass="9048">MKLIIILLSIFMLSGCPFSGSSYFVRWWNGNIPHSNERRQAWSDCLDEAKLQYPDSIDPIGEKRTKYLRECMKNYW</sequence>
<evidence type="ECO:0008006" key="5">
    <source>
        <dbReference type="Google" id="ProtNLM"/>
    </source>
</evidence>